<feature type="region of interest" description="Disordered" evidence="1">
    <location>
        <begin position="466"/>
        <end position="862"/>
    </location>
</feature>
<feature type="domain" description="SPIN90/Ldb17 leucine-rich" evidence="2">
    <location>
        <begin position="206"/>
        <end position="347"/>
    </location>
</feature>
<feature type="compositionally biased region" description="Polar residues" evidence="1">
    <location>
        <begin position="783"/>
        <end position="797"/>
    </location>
</feature>
<feature type="compositionally biased region" description="Basic and acidic residues" evidence="1">
    <location>
        <begin position="573"/>
        <end position="583"/>
    </location>
</feature>
<reference evidence="3" key="1">
    <citation type="submission" date="2022-10" db="EMBL/GenBank/DDBJ databases">
        <title>Culturing micro-colonial fungi from biological soil crusts in the Mojave desert and describing Neophaeococcomyces mojavensis, and introducing the new genera and species Taxawa tesnikishii.</title>
        <authorList>
            <person name="Kurbessoian T."/>
            <person name="Stajich J.E."/>
        </authorList>
    </citation>
    <scope>NUCLEOTIDE SEQUENCE</scope>
    <source>
        <strain evidence="3">TK_35</strain>
    </source>
</reference>
<sequence>MEHEVAYDFEDEGHFWTVLDETISRECDNHGTIDDTLRSYLTLIGAFRGMLPLHHYEPGAQMAHFQTAERLQASDYDLSRCAFKLQESELFTNHADYIRRQFVQCLIEDDEPHVLLLSTLFLIADARSHERTYELLNEEGAFPRLVDLMSSPKRHGHEEIHRSLMELLYEMSRIQKIKASDLAHIDDDFIKMLFEIIEQVSDDVSDPYHYPTIRVLLVLNEQFMVAAHDPAGSQSGVPLTNKVIKVLSAHGSVYKTFGENIILLLNREDETSLQLLTLKLLYLLFTTPPTYEYFYTNDLRVLVDILIRNLLDLPEEASSLRHTYLRVLYPLLEHTQLQSPPYYKREEIRKLLVVLGGGQLLEQGDGQDYQHHWGHFEAVDETTKRLVKRCEGVSWLTDPETEPPAQAESPTSDVASDISSPASPIKGKPPALPAPRKLKKRNSSKASTLTIGQYLTPHLEGARKSSLSMMEVAAQREKPGVITPSRNPTLKNNLRAAIMHKKDKPPPPPQARRSGSSRPKISEHSTEMEVVMASSNEEAPASKPEVPTHHHHHIPHPPMPHLRHRPTPPVPNVEKDHEKERASKSPVPPPIPSHHKGHFSPKKPPPAPRSRRWRKNSDNSNAAREPGKFNPNLPSIVTTSTTGHEVTEHSPFSPSSPQEKTLSPPNLDSAEAKEKMGVKEALEVARAQAVDDVTETLEQVDLKESADQAEGKPRPAEQPEGEAGTDRVEEGPDDQETGGDTPDAETSRTRSEDELDLPFHDAKQSPSHSPSHVSPSPTPQPQNLDSTFLSATNTLPQQRAVLTPPGQKPSRGVPGPQYALERSPFLTDEEEEEEEEEVAQETDDGGVVVVDEEDKHHDEKNE</sequence>
<feature type="compositionally biased region" description="Basic residues" evidence="1">
    <location>
        <begin position="549"/>
        <end position="566"/>
    </location>
</feature>
<protein>
    <submittedName>
        <fullName evidence="3">Pre-rRNA processing</fullName>
    </submittedName>
</protein>
<dbReference type="PANTHER" id="PTHR13357">
    <property type="entry name" value="SH3 ADAPTER PROTEIN SPIN90 NCK INTERACTING PROTEIN WITH SH3 DOMAIN"/>
    <property type="match status" value="1"/>
</dbReference>
<gene>
    <name evidence="3" type="primary">LDB17</name>
    <name evidence="3" type="ORF">H2204_005424</name>
</gene>
<dbReference type="InterPro" id="IPR030125">
    <property type="entry name" value="SPIN90/Ldb17"/>
</dbReference>
<keyword evidence="4" id="KW-1185">Reference proteome</keyword>
<accession>A0AA38Y6R9</accession>
<dbReference type="SUPFAM" id="SSF48371">
    <property type="entry name" value="ARM repeat"/>
    <property type="match status" value="1"/>
</dbReference>
<organism evidence="3 4">
    <name type="scientific">Knufia peltigerae</name>
    <dbReference type="NCBI Taxonomy" id="1002370"/>
    <lineage>
        <taxon>Eukaryota</taxon>
        <taxon>Fungi</taxon>
        <taxon>Dikarya</taxon>
        <taxon>Ascomycota</taxon>
        <taxon>Pezizomycotina</taxon>
        <taxon>Eurotiomycetes</taxon>
        <taxon>Chaetothyriomycetidae</taxon>
        <taxon>Chaetothyriales</taxon>
        <taxon>Trichomeriaceae</taxon>
        <taxon>Knufia</taxon>
    </lineage>
</organism>
<evidence type="ECO:0000256" key="1">
    <source>
        <dbReference type="SAM" id="MobiDB-lite"/>
    </source>
</evidence>
<dbReference type="InterPro" id="IPR016024">
    <property type="entry name" value="ARM-type_fold"/>
</dbReference>
<dbReference type="GO" id="GO:0071933">
    <property type="term" value="F:Arp2/3 complex binding"/>
    <property type="evidence" value="ECO:0007669"/>
    <property type="project" value="TreeGrafter"/>
</dbReference>
<dbReference type="GO" id="GO:0000147">
    <property type="term" value="P:actin cortical patch assembly"/>
    <property type="evidence" value="ECO:0007669"/>
    <property type="project" value="TreeGrafter"/>
</dbReference>
<comment type="caution">
    <text evidence="3">The sequence shown here is derived from an EMBL/GenBank/DDBJ whole genome shotgun (WGS) entry which is preliminary data.</text>
</comment>
<evidence type="ECO:0000313" key="3">
    <source>
        <dbReference type="EMBL" id="KAJ9636152.1"/>
    </source>
</evidence>
<dbReference type="InterPro" id="IPR018556">
    <property type="entry name" value="SPIN90/Ldb17_LRD"/>
</dbReference>
<dbReference type="GO" id="GO:0051666">
    <property type="term" value="P:actin cortical patch localization"/>
    <property type="evidence" value="ECO:0007669"/>
    <property type="project" value="TreeGrafter"/>
</dbReference>
<dbReference type="EMBL" id="JAPDRN010000030">
    <property type="protein sequence ID" value="KAJ9636152.1"/>
    <property type="molecule type" value="Genomic_DNA"/>
</dbReference>
<dbReference type="GO" id="GO:0006897">
    <property type="term" value="P:endocytosis"/>
    <property type="evidence" value="ECO:0007669"/>
    <property type="project" value="TreeGrafter"/>
</dbReference>
<dbReference type="Pfam" id="PF09431">
    <property type="entry name" value="SPIN90_LRD"/>
    <property type="match status" value="1"/>
</dbReference>
<feature type="region of interest" description="Disordered" evidence="1">
    <location>
        <begin position="395"/>
        <end position="450"/>
    </location>
</feature>
<name>A0AA38Y6R9_9EURO</name>
<feature type="compositionally biased region" description="Basic and acidic residues" evidence="1">
    <location>
        <begin position="670"/>
        <end position="683"/>
    </location>
</feature>
<feature type="compositionally biased region" description="Basic and acidic residues" evidence="1">
    <location>
        <begin position="853"/>
        <end position="862"/>
    </location>
</feature>
<feature type="compositionally biased region" description="Polar residues" evidence="1">
    <location>
        <begin position="632"/>
        <end position="666"/>
    </location>
</feature>
<feature type="compositionally biased region" description="Basic and acidic residues" evidence="1">
    <location>
        <begin position="745"/>
        <end position="763"/>
    </location>
</feature>
<dbReference type="GO" id="GO:0030479">
    <property type="term" value="C:actin cortical patch"/>
    <property type="evidence" value="ECO:0007669"/>
    <property type="project" value="TreeGrafter"/>
</dbReference>
<feature type="compositionally biased region" description="Acidic residues" evidence="1">
    <location>
        <begin position="827"/>
        <end position="844"/>
    </location>
</feature>
<feature type="compositionally biased region" description="Low complexity" evidence="1">
    <location>
        <begin position="764"/>
        <end position="775"/>
    </location>
</feature>
<dbReference type="Proteomes" id="UP001172681">
    <property type="component" value="Unassembled WGS sequence"/>
</dbReference>
<feature type="compositionally biased region" description="Polar residues" evidence="1">
    <location>
        <begin position="408"/>
        <end position="422"/>
    </location>
</feature>
<dbReference type="AlphaFoldDB" id="A0AA38Y6R9"/>
<evidence type="ECO:0000313" key="4">
    <source>
        <dbReference type="Proteomes" id="UP001172681"/>
    </source>
</evidence>
<feature type="compositionally biased region" description="Basic and acidic residues" evidence="1">
    <location>
        <begin position="700"/>
        <end position="717"/>
    </location>
</feature>
<evidence type="ECO:0000259" key="2">
    <source>
        <dbReference type="Pfam" id="PF09431"/>
    </source>
</evidence>
<proteinExistence type="predicted"/>
<dbReference type="PANTHER" id="PTHR13357:SF1">
    <property type="entry name" value="NCK-INTERACTING PROTEIN WITH SH3 DOMAIN"/>
    <property type="match status" value="1"/>
</dbReference>